<organism evidence="8 9">
    <name type="scientific">Geodia barretti</name>
    <name type="common">Barrett's horny sponge</name>
    <dbReference type="NCBI Taxonomy" id="519541"/>
    <lineage>
        <taxon>Eukaryota</taxon>
        <taxon>Metazoa</taxon>
        <taxon>Porifera</taxon>
        <taxon>Demospongiae</taxon>
        <taxon>Heteroscleromorpha</taxon>
        <taxon>Tetractinellida</taxon>
        <taxon>Astrophorina</taxon>
        <taxon>Geodiidae</taxon>
        <taxon>Geodia</taxon>
    </lineage>
</organism>
<evidence type="ECO:0000313" key="8">
    <source>
        <dbReference type="EMBL" id="CAI8011276.1"/>
    </source>
</evidence>
<evidence type="ECO:0000256" key="5">
    <source>
        <dbReference type="ARBA" id="ARBA00049244"/>
    </source>
</evidence>
<dbReference type="PANTHER" id="PTHR10133:SF62">
    <property type="entry name" value="DNA POLYMERASE THETA"/>
    <property type="match status" value="1"/>
</dbReference>
<dbReference type="Gene3D" id="1.10.150.20">
    <property type="entry name" value="5' to 3' exonuclease, C-terminal subdomain"/>
    <property type="match status" value="1"/>
</dbReference>
<dbReference type="EMBL" id="CASHTH010001094">
    <property type="protein sequence ID" value="CAI8011276.1"/>
    <property type="molecule type" value="Genomic_DNA"/>
</dbReference>
<keyword evidence="9" id="KW-1185">Reference proteome</keyword>
<name>A0AA35WBM5_GEOBA</name>
<evidence type="ECO:0000256" key="4">
    <source>
        <dbReference type="ARBA" id="ARBA00022932"/>
    </source>
</evidence>
<keyword evidence="3" id="KW-0548">Nucleotidyltransferase</keyword>
<dbReference type="AlphaFoldDB" id="A0AA35WBM5"/>
<sequence>MDMSTSFSRSTLAMIDAACEALPVDEDMSCSLISEHDDHGLDKGSEDCIAFGKVAESPVVCGDSILVENKPVLAGVEAETDSARNPEENTTEKMVESPKNDSASHSGERPKEKSPKKGPVSVTAVSPCPSLSQSRLRDMSLASNSQVSLSQSGACVINVTSNSLLFQTFLSECLEQTAISFSVAVSSFGREQAIGVRIVEHMSSRGVPIPHHSEQVVGVAICWGGMDAYYVSLCQPANGENKDPISLDSRIKALQSIFQSRNIREVMAYSIKKHLKILASVFGIVPSAQCLDPLVADWMLNPDGKEKTVHKMVLHYLPDQPLLSEGGEDMPLSNLATHGSEPHMRAAAEAILASLLVSKLRPLLQEEGLHRPFLELEMPSLAVLTKAELNGIGFSREECGALKQMLQLRLAQIESEAYTLAGRSFSLTSPEDVSRVLFLELQLPPPSDPKQQKTLGPNRRGKRRLQHLSTAKDVLEKLKQVHPLPGLILEWRRVSSTVTKTVFPLFKDAVCHTDLDSVRIHSTYHVHTATGRVATSDPNIQMVPKEYEIGTASSVAALLESAGAAADVCSLVSESQCYRRACNNGSDSEKDGTLSEPRPPISTVNMRSVFVPFPGGVFLAADYSQLELRILAHMSGDVKLRQVLNSLGDVFKMIAGEWLGVPVDQISAEDRQNAKQICYGMVYGIGAKALAEQLDIEEDDAAKFIETFKSKYPAMKKFINATVKSCREDGYIVTLLGRKRYLSGIHSQNIHARSQAERQAVNSTIQGSAADLVKTAMINIDRSLANENISSLLCLTHSKPSEIDSKPLQDCGSVRRAYLVLQLHDELLYEVSERDLPRVAMVVQQEMENALQLTVRFPVKMKVGSSWGNLAEYTLPVL</sequence>
<dbReference type="Gene3D" id="3.30.70.370">
    <property type="match status" value="1"/>
</dbReference>
<evidence type="ECO:0000313" key="9">
    <source>
        <dbReference type="Proteomes" id="UP001174909"/>
    </source>
</evidence>
<protein>
    <recommendedName>
        <fullName evidence="1">DNA-directed DNA polymerase</fullName>
        <ecNumber evidence="1">2.7.7.7</ecNumber>
    </recommendedName>
</protein>
<feature type="region of interest" description="Disordered" evidence="6">
    <location>
        <begin position="443"/>
        <end position="463"/>
    </location>
</feature>
<dbReference type="GO" id="GO:0003677">
    <property type="term" value="F:DNA binding"/>
    <property type="evidence" value="ECO:0007669"/>
    <property type="project" value="InterPro"/>
</dbReference>
<dbReference type="InterPro" id="IPR002298">
    <property type="entry name" value="DNA_polymerase_A"/>
</dbReference>
<dbReference type="GO" id="GO:0097681">
    <property type="term" value="P:double-strand break repair via alternative nonhomologous end joining"/>
    <property type="evidence" value="ECO:0007669"/>
    <property type="project" value="TreeGrafter"/>
</dbReference>
<evidence type="ECO:0000256" key="1">
    <source>
        <dbReference type="ARBA" id="ARBA00012417"/>
    </source>
</evidence>
<dbReference type="SMART" id="SM00482">
    <property type="entry name" value="POLAc"/>
    <property type="match status" value="1"/>
</dbReference>
<comment type="catalytic activity">
    <reaction evidence="5">
        <text>DNA(n) + a 2'-deoxyribonucleoside 5'-triphosphate = DNA(n+1) + diphosphate</text>
        <dbReference type="Rhea" id="RHEA:22508"/>
        <dbReference type="Rhea" id="RHEA-COMP:17339"/>
        <dbReference type="Rhea" id="RHEA-COMP:17340"/>
        <dbReference type="ChEBI" id="CHEBI:33019"/>
        <dbReference type="ChEBI" id="CHEBI:61560"/>
        <dbReference type="ChEBI" id="CHEBI:173112"/>
        <dbReference type="EC" id="2.7.7.7"/>
    </reaction>
</comment>
<evidence type="ECO:0000256" key="3">
    <source>
        <dbReference type="ARBA" id="ARBA00022695"/>
    </source>
</evidence>
<dbReference type="EC" id="2.7.7.7" evidence="1"/>
<dbReference type="PROSITE" id="PS00447">
    <property type="entry name" value="DNA_POLYMERASE_A"/>
    <property type="match status" value="1"/>
</dbReference>
<feature type="region of interest" description="Disordered" evidence="6">
    <location>
        <begin position="77"/>
        <end position="130"/>
    </location>
</feature>
<feature type="domain" description="DNA-directed DNA polymerase family A palm" evidence="7">
    <location>
        <begin position="606"/>
        <end position="835"/>
    </location>
</feature>
<dbReference type="FunFam" id="1.20.1060.10:FF:000003">
    <property type="entry name" value="Helicase and polymerase-containing protein TEBICHI"/>
    <property type="match status" value="1"/>
</dbReference>
<evidence type="ECO:0000259" key="7">
    <source>
        <dbReference type="SMART" id="SM00482"/>
    </source>
</evidence>
<dbReference type="Proteomes" id="UP001174909">
    <property type="component" value="Unassembled WGS sequence"/>
</dbReference>
<accession>A0AA35WBM5</accession>
<dbReference type="PANTHER" id="PTHR10133">
    <property type="entry name" value="DNA POLYMERASE I"/>
    <property type="match status" value="1"/>
</dbReference>
<dbReference type="Gene3D" id="3.30.420.10">
    <property type="entry name" value="Ribonuclease H-like superfamily/Ribonuclease H"/>
    <property type="match status" value="1"/>
</dbReference>
<dbReference type="InterPro" id="IPR001098">
    <property type="entry name" value="DNA-dir_DNA_pol_A_palm_dom"/>
</dbReference>
<dbReference type="InterPro" id="IPR036397">
    <property type="entry name" value="RNaseH_sf"/>
</dbReference>
<evidence type="ECO:0000256" key="2">
    <source>
        <dbReference type="ARBA" id="ARBA00022679"/>
    </source>
</evidence>
<dbReference type="GO" id="GO:0003887">
    <property type="term" value="F:DNA-directed DNA polymerase activity"/>
    <property type="evidence" value="ECO:0007669"/>
    <property type="project" value="UniProtKB-KW"/>
</dbReference>
<evidence type="ECO:0000256" key="6">
    <source>
        <dbReference type="SAM" id="MobiDB-lite"/>
    </source>
</evidence>
<dbReference type="CDD" id="cd08638">
    <property type="entry name" value="DNA_pol_A_theta"/>
    <property type="match status" value="1"/>
</dbReference>
<dbReference type="SUPFAM" id="SSF56672">
    <property type="entry name" value="DNA/RNA polymerases"/>
    <property type="match status" value="1"/>
</dbReference>
<dbReference type="InterPro" id="IPR043502">
    <property type="entry name" value="DNA/RNA_pol_sf"/>
</dbReference>
<comment type="caution">
    <text evidence="8">The sequence shown here is derived from an EMBL/GenBank/DDBJ whole genome shotgun (WGS) entry which is preliminary data.</text>
</comment>
<reference evidence="8" key="1">
    <citation type="submission" date="2023-03" db="EMBL/GenBank/DDBJ databases">
        <authorList>
            <person name="Steffen K."/>
            <person name="Cardenas P."/>
        </authorList>
    </citation>
    <scope>NUCLEOTIDE SEQUENCE</scope>
</reference>
<dbReference type="InterPro" id="IPR012337">
    <property type="entry name" value="RNaseH-like_sf"/>
</dbReference>
<feature type="compositionally biased region" description="Basic and acidic residues" evidence="6">
    <location>
        <begin position="81"/>
        <end position="99"/>
    </location>
</feature>
<feature type="compositionally biased region" description="Basic and acidic residues" evidence="6">
    <location>
        <begin position="106"/>
        <end position="115"/>
    </location>
</feature>
<proteinExistence type="predicted"/>
<gene>
    <name evidence="8" type="ORF">GBAR_LOCUS7304</name>
</gene>
<dbReference type="SUPFAM" id="SSF53098">
    <property type="entry name" value="Ribonuclease H-like"/>
    <property type="match status" value="1"/>
</dbReference>
<keyword evidence="2" id="KW-0808">Transferase</keyword>
<dbReference type="Gene3D" id="1.20.1060.10">
    <property type="entry name" value="Taq DNA Polymerase, Chain T, domain 4"/>
    <property type="match status" value="1"/>
</dbReference>
<dbReference type="Pfam" id="PF00476">
    <property type="entry name" value="DNA_pol_A"/>
    <property type="match status" value="2"/>
</dbReference>
<dbReference type="InterPro" id="IPR019760">
    <property type="entry name" value="DNA-dir_DNA_pol_A_CS"/>
</dbReference>
<keyword evidence="4" id="KW-0239">DNA-directed DNA polymerase</keyword>
<dbReference type="GO" id="GO:0006261">
    <property type="term" value="P:DNA-templated DNA replication"/>
    <property type="evidence" value="ECO:0007669"/>
    <property type="project" value="InterPro"/>
</dbReference>
<dbReference type="FunFam" id="1.10.150.20:FF:000002">
    <property type="entry name" value="DNA polymerase I"/>
    <property type="match status" value="1"/>
</dbReference>